<evidence type="ECO:0000259" key="7">
    <source>
        <dbReference type="PROSITE" id="PS50835"/>
    </source>
</evidence>
<comment type="subcellular location">
    <subcellularLocation>
        <location evidence="1">Secreted</location>
    </subcellularLocation>
</comment>
<dbReference type="FunFam" id="2.60.40.10:FF:000032">
    <property type="entry name" value="palladin isoform X1"/>
    <property type="match status" value="1"/>
</dbReference>
<keyword evidence="11" id="KW-1185">Reference proteome</keyword>
<dbReference type="EMBL" id="BMAW01044339">
    <property type="protein sequence ID" value="GFS44083.1"/>
    <property type="molecule type" value="Genomic_DNA"/>
</dbReference>
<dbReference type="PROSITE" id="PS51465">
    <property type="entry name" value="KAZAL_2"/>
    <property type="match status" value="1"/>
</dbReference>
<sequence>MHHLLALTIGCFAVSVILFHEAYGQVNRQCGECNSNSCETPRNCLTGLVKDSCDCCYSCAKREGERCAHASLPFGGLGRCGENLECRVRNDLDRNDPPEAVCFCVHQQHVCGSDGITYDNICQLTEARYSRRDGLRVVSSEPCRKSPHIVSSPQNISNTTGSYAILTCEARAWPLPTIRWERTRDGSLTKLPGNNTRLTVHSRNGPNTDEATSWLLFLRLSKEDSGTYICKADNDVGSATTSATVQVID</sequence>
<dbReference type="PANTHER" id="PTHR14186">
    <property type="entry name" value="INSULIN-LIKE GROWTH FACTOR BINDING PROTEIN-RELATED"/>
    <property type="match status" value="1"/>
</dbReference>
<dbReference type="InterPro" id="IPR003598">
    <property type="entry name" value="Ig_sub2"/>
</dbReference>
<dbReference type="SUPFAM" id="SSF57184">
    <property type="entry name" value="Growth factor receptor domain"/>
    <property type="match status" value="1"/>
</dbReference>
<dbReference type="GO" id="GO:0001558">
    <property type="term" value="P:regulation of cell growth"/>
    <property type="evidence" value="ECO:0007669"/>
    <property type="project" value="InterPro"/>
</dbReference>
<dbReference type="InterPro" id="IPR003599">
    <property type="entry name" value="Ig_sub"/>
</dbReference>
<dbReference type="InterPro" id="IPR007110">
    <property type="entry name" value="Ig-like_dom"/>
</dbReference>
<evidence type="ECO:0000256" key="4">
    <source>
        <dbReference type="ARBA" id="ARBA00023157"/>
    </source>
</evidence>
<dbReference type="InterPro" id="IPR009030">
    <property type="entry name" value="Growth_fac_rcpt_cys_sf"/>
</dbReference>
<dbReference type="Proteomes" id="UP000887013">
    <property type="component" value="Unassembled WGS sequence"/>
</dbReference>
<dbReference type="PROSITE" id="PS51323">
    <property type="entry name" value="IGFBP_N_2"/>
    <property type="match status" value="1"/>
</dbReference>
<protein>
    <submittedName>
        <fullName evidence="10">Insulin-like growth factor-binding protein-related protein 1</fullName>
    </submittedName>
</protein>
<dbReference type="SMART" id="SM00280">
    <property type="entry name" value="KAZAL"/>
    <property type="match status" value="1"/>
</dbReference>
<evidence type="ECO:0000256" key="1">
    <source>
        <dbReference type="ARBA" id="ARBA00004613"/>
    </source>
</evidence>
<dbReference type="Pfam" id="PF07648">
    <property type="entry name" value="Kazal_2"/>
    <property type="match status" value="1"/>
</dbReference>
<dbReference type="SUPFAM" id="SSF48726">
    <property type="entry name" value="Immunoglobulin"/>
    <property type="match status" value="1"/>
</dbReference>
<evidence type="ECO:0000313" key="11">
    <source>
        <dbReference type="Proteomes" id="UP000887013"/>
    </source>
</evidence>
<dbReference type="AlphaFoldDB" id="A0A8X6J7W2"/>
<dbReference type="Gene3D" id="3.30.60.30">
    <property type="match status" value="1"/>
</dbReference>
<dbReference type="InterPro" id="IPR013783">
    <property type="entry name" value="Ig-like_fold"/>
</dbReference>
<dbReference type="InterPro" id="IPR036058">
    <property type="entry name" value="Kazal_dom_sf"/>
</dbReference>
<keyword evidence="4" id="KW-1015">Disulfide bond</keyword>
<evidence type="ECO:0000259" key="9">
    <source>
        <dbReference type="PROSITE" id="PS51465"/>
    </source>
</evidence>
<proteinExistence type="predicted"/>
<dbReference type="Pfam" id="PF00219">
    <property type="entry name" value="IGFBP"/>
    <property type="match status" value="1"/>
</dbReference>
<dbReference type="OrthoDB" id="5985519at2759"/>
<keyword evidence="5" id="KW-0393">Immunoglobulin domain</keyword>
<dbReference type="GO" id="GO:0005576">
    <property type="term" value="C:extracellular region"/>
    <property type="evidence" value="ECO:0007669"/>
    <property type="project" value="UniProtKB-SubCell"/>
</dbReference>
<evidence type="ECO:0000256" key="6">
    <source>
        <dbReference type="SAM" id="SignalP"/>
    </source>
</evidence>
<dbReference type="InterPro" id="IPR013098">
    <property type="entry name" value="Ig_I-set"/>
</dbReference>
<evidence type="ECO:0000256" key="2">
    <source>
        <dbReference type="ARBA" id="ARBA00022525"/>
    </source>
</evidence>
<dbReference type="InterPro" id="IPR000867">
    <property type="entry name" value="IGFBP-like"/>
</dbReference>
<organism evidence="10 11">
    <name type="scientific">Nephila pilipes</name>
    <name type="common">Giant wood spider</name>
    <name type="synonym">Nephila maculata</name>
    <dbReference type="NCBI Taxonomy" id="299642"/>
    <lineage>
        <taxon>Eukaryota</taxon>
        <taxon>Metazoa</taxon>
        <taxon>Ecdysozoa</taxon>
        <taxon>Arthropoda</taxon>
        <taxon>Chelicerata</taxon>
        <taxon>Arachnida</taxon>
        <taxon>Araneae</taxon>
        <taxon>Araneomorphae</taxon>
        <taxon>Entelegynae</taxon>
        <taxon>Araneoidea</taxon>
        <taxon>Nephilidae</taxon>
        <taxon>Nephila</taxon>
    </lineage>
</organism>
<dbReference type="SMART" id="SM00408">
    <property type="entry name" value="IGc2"/>
    <property type="match status" value="1"/>
</dbReference>
<evidence type="ECO:0000256" key="5">
    <source>
        <dbReference type="ARBA" id="ARBA00023319"/>
    </source>
</evidence>
<keyword evidence="3 6" id="KW-0732">Signal</keyword>
<feature type="chain" id="PRO_5036470302" evidence="6">
    <location>
        <begin position="25"/>
        <end position="249"/>
    </location>
</feature>
<dbReference type="Gene3D" id="2.60.40.10">
    <property type="entry name" value="Immunoglobulins"/>
    <property type="match status" value="1"/>
</dbReference>
<dbReference type="InterPro" id="IPR002350">
    <property type="entry name" value="Kazal_dom"/>
</dbReference>
<dbReference type="InterPro" id="IPR011390">
    <property type="entry name" value="IGFBP_rP_mac25"/>
</dbReference>
<feature type="domain" description="Kazal-like" evidence="9">
    <location>
        <begin position="88"/>
        <end position="145"/>
    </location>
</feature>
<evidence type="ECO:0000313" key="10">
    <source>
        <dbReference type="EMBL" id="GFS44083.1"/>
    </source>
</evidence>
<evidence type="ECO:0000259" key="8">
    <source>
        <dbReference type="PROSITE" id="PS51323"/>
    </source>
</evidence>
<name>A0A8X6J7W2_NEPPI</name>
<accession>A0A8X6J7W2</accession>
<dbReference type="CDD" id="cd00104">
    <property type="entry name" value="KAZAL_FS"/>
    <property type="match status" value="1"/>
</dbReference>
<dbReference type="SUPFAM" id="SSF100895">
    <property type="entry name" value="Kazal-type serine protease inhibitors"/>
    <property type="match status" value="1"/>
</dbReference>
<feature type="domain" description="IGFBP N-terminal" evidence="8">
    <location>
        <begin position="26"/>
        <end position="105"/>
    </location>
</feature>
<gene>
    <name evidence="10" type="ORF">NPIL_475741</name>
</gene>
<dbReference type="PANTHER" id="PTHR14186:SF19">
    <property type="entry name" value="INSULIN-LIKE GROWTH FACTOR-BINDING PROTEIN 7"/>
    <property type="match status" value="1"/>
</dbReference>
<dbReference type="GO" id="GO:0005520">
    <property type="term" value="F:insulin-like growth factor binding"/>
    <property type="evidence" value="ECO:0007669"/>
    <property type="project" value="InterPro"/>
</dbReference>
<reference evidence="10" key="1">
    <citation type="submission" date="2020-08" db="EMBL/GenBank/DDBJ databases">
        <title>Multicomponent nature underlies the extraordinary mechanical properties of spider dragline silk.</title>
        <authorList>
            <person name="Kono N."/>
            <person name="Nakamura H."/>
            <person name="Mori M."/>
            <person name="Yoshida Y."/>
            <person name="Ohtoshi R."/>
            <person name="Malay A.D."/>
            <person name="Moran D.A.P."/>
            <person name="Tomita M."/>
            <person name="Numata K."/>
            <person name="Arakawa K."/>
        </authorList>
    </citation>
    <scope>NUCLEOTIDE SEQUENCE</scope>
</reference>
<dbReference type="Gene3D" id="4.10.40.20">
    <property type="match status" value="1"/>
</dbReference>
<feature type="signal peptide" evidence="6">
    <location>
        <begin position="1"/>
        <end position="24"/>
    </location>
</feature>
<comment type="caution">
    <text evidence="10">The sequence shown here is derived from an EMBL/GenBank/DDBJ whole genome shotgun (WGS) entry which is preliminary data.</text>
</comment>
<dbReference type="InterPro" id="IPR036179">
    <property type="entry name" value="Ig-like_dom_sf"/>
</dbReference>
<dbReference type="GO" id="GO:0009966">
    <property type="term" value="P:regulation of signal transduction"/>
    <property type="evidence" value="ECO:0007669"/>
    <property type="project" value="TreeGrafter"/>
</dbReference>
<evidence type="ECO:0000256" key="3">
    <source>
        <dbReference type="ARBA" id="ARBA00022729"/>
    </source>
</evidence>
<feature type="domain" description="Ig-like" evidence="7">
    <location>
        <begin position="147"/>
        <end position="246"/>
    </location>
</feature>
<dbReference type="PROSITE" id="PS50835">
    <property type="entry name" value="IG_LIKE"/>
    <property type="match status" value="1"/>
</dbReference>
<dbReference type="SMART" id="SM00409">
    <property type="entry name" value="IG"/>
    <property type="match status" value="1"/>
</dbReference>
<dbReference type="Pfam" id="PF07679">
    <property type="entry name" value="I-set"/>
    <property type="match status" value="1"/>
</dbReference>
<keyword evidence="2" id="KW-0964">Secreted</keyword>